<comment type="catalytic activity">
    <reaction evidence="11">
        <text>L-leucine + 2-oxoglutarate = 4-methyl-2-oxopentanoate + L-glutamate</text>
        <dbReference type="Rhea" id="RHEA:18321"/>
        <dbReference type="ChEBI" id="CHEBI:16810"/>
        <dbReference type="ChEBI" id="CHEBI:17865"/>
        <dbReference type="ChEBI" id="CHEBI:29985"/>
        <dbReference type="ChEBI" id="CHEBI:57427"/>
        <dbReference type="EC" id="2.6.1.42"/>
    </reaction>
</comment>
<comment type="pathway">
    <text evidence="3">Amino-acid biosynthesis; L-valine biosynthesis; L-valine from pyruvate: step 4/4.</text>
</comment>
<evidence type="ECO:0000256" key="1">
    <source>
        <dbReference type="ARBA" id="ARBA00003109"/>
    </source>
</evidence>
<evidence type="ECO:0000256" key="4">
    <source>
        <dbReference type="ARBA" id="ARBA00005072"/>
    </source>
</evidence>
<dbReference type="RefSeq" id="WP_268944021.1">
    <property type="nucleotide sequence ID" value="NZ_JAPTYD010000057.1"/>
</dbReference>
<name>A0ABT4JAH6_9RHOB</name>
<comment type="pathway">
    <text evidence="2">Amino-acid biosynthesis; L-isoleucine biosynthesis; L-isoleucine from 2-oxobutanoate: step 4/4.</text>
</comment>
<gene>
    <name evidence="12" type="ORF">OU682_20215</name>
</gene>
<comment type="catalytic activity">
    <reaction evidence="10">
        <text>L-isoleucine + 2-oxoglutarate = (S)-3-methyl-2-oxopentanoate + L-glutamate</text>
        <dbReference type="Rhea" id="RHEA:24801"/>
        <dbReference type="ChEBI" id="CHEBI:16810"/>
        <dbReference type="ChEBI" id="CHEBI:29985"/>
        <dbReference type="ChEBI" id="CHEBI:35146"/>
        <dbReference type="ChEBI" id="CHEBI:58045"/>
        <dbReference type="EC" id="2.6.1.42"/>
    </reaction>
</comment>
<organism evidence="12 13">
    <name type="scientific">Paracoccus benzoatiresistens</name>
    <dbReference type="NCBI Taxonomy" id="2997341"/>
    <lineage>
        <taxon>Bacteria</taxon>
        <taxon>Pseudomonadati</taxon>
        <taxon>Pseudomonadota</taxon>
        <taxon>Alphaproteobacteria</taxon>
        <taxon>Rhodobacterales</taxon>
        <taxon>Paracoccaceae</taxon>
        <taxon>Paracoccus</taxon>
    </lineage>
</organism>
<dbReference type="NCBIfam" id="NF005209">
    <property type="entry name" value="PRK06680.1"/>
    <property type="match status" value="1"/>
</dbReference>
<comment type="function">
    <text evidence="1">Acts on leucine, isoleucine and valine.</text>
</comment>
<dbReference type="Gene3D" id="3.20.10.10">
    <property type="entry name" value="D-amino Acid Aminotransferase, subunit A, domain 2"/>
    <property type="match status" value="1"/>
</dbReference>
<evidence type="ECO:0000256" key="7">
    <source>
        <dbReference type="ARBA" id="ARBA00014472"/>
    </source>
</evidence>
<evidence type="ECO:0000256" key="5">
    <source>
        <dbReference type="ARBA" id="ARBA00009320"/>
    </source>
</evidence>
<proteinExistence type="inferred from homology"/>
<evidence type="ECO:0000313" key="13">
    <source>
        <dbReference type="Proteomes" id="UP001149822"/>
    </source>
</evidence>
<dbReference type="CDD" id="cd01558">
    <property type="entry name" value="D-AAT_like"/>
    <property type="match status" value="1"/>
</dbReference>
<dbReference type="EC" id="2.6.1.42" evidence="6"/>
<dbReference type="Pfam" id="PF01063">
    <property type="entry name" value="Aminotran_4"/>
    <property type="match status" value="1"/>
</dbReference>
<sequence length="282" mass="31250">MSRTVYINGEFFPASDARISVFDRGFLFGDSIYEVTAVIDGKMIDNDLHLGRLERSVDQLDIPMPLSRGKIISVQLELITRNKIVEGLVYLQVTRGTEDRSFDYSSALKPNLVAFTQDKPIKGTNAHRAGVKVAIVEDARWARRDIKTTMLLAQVQAKRHAKAVGCDEAWMVQDGFVTEGASSSAFILTRRNYLVTRPNSAAILPGCTRQAVIEVARQLDFDIEERLFTTEEACAAKEAFLTSATSLVTPVIEIAGHSIGAGQPGPVTRRIQDVYFDIARHF</sequence>
<accession>A0ABT4JAH6</accession>
<dbReference type="InterPro" id="IPR050571">
    <property type="entry name" value="Class-IV_PLP-Dep_Aminotrnsfr"/>
</dbReference>
<keyword evidence="8" id="KW-0028">Amino-acid biosynthesis</keyword>
<dbReference type="InterPro" id="IPR043131">
    <property type="entry name" value="BCAT-like_N"/>
</dbReference>
<protein>
    <recommendedName>
        <fullName evidence="7">Probable branched-chain-amino-acid aminotransferase</fullName>
        <ecNumber evidence="6">2.6.1.42</ecNumber>
    </recommendedName>
</protein>
<dbReference type="GO" id="GO:0047810">
    <property type="term" value="F:D-alanine-2-oxoglutarate aminotransferase activity"/>
    <property type="evidence" value="ECO:0007669"/>
    <property type="project" value="UniProtKB-EC"/>
</dbReference>
<dbReference type="EMBL" id="JAPTYD010000057">
    <property type="protein sequence ID" value="MCZ0963924.1"/>
    <property type="molecule type" value="Genomic_DNA"/>
</dbReference>
<comment type="pathway">
    <text evidence="4">Amino-acid biosynthesis; L-leucine biosynthesis; L-leucine from 3-methyl-2-oxobutanoate: step 4/4.</text>
</comment>
<comment type="caution">
    <text evidence="12">The sequence shown here is derived from an EMBL/GenBank/DDBJ whole genome shotgun (WGS) entry which is preliminary data.</text>
</comment>
<evidence type="ECO:0000256" key="8">
    <source>
        <dbReference type="ARBA" id="ARBA00023304"/>
    </source>
</evidence>
<dbReference type="Gene3D" id="3.30.470.10">
    <property type="match status" value="1"/>
</dbReference>
<evidence type="ECO:0000256" key="3">
    <source>
        <dbReference type="ARBA" id="ARBA00004931"/>
    </source>
</evidence>
<dbReference type="Proteomes" id="UP001149822">
    <property type="component" value="Unassembled WGS sequence"/>
</dbReference>
<evidence type="ECO:0000256" key="11">
    <source>
        <dbReference type="ARBA" id="ARBA00049229"/>
    </source>
</evidence>
<evidence type="ECO:0000256" key="10">
    <source>
        <dbReference type="ARBA" id="ARBA00048798"/>
    </source>
</evidence>
<comment type="catalytic activity">
    <reaction evidence="9">
        <text>L-valine + 2-oxoglutarate = 3-methyl-2-oxobutanoate + L-glutamate</text>
        <dbReference type="Rhea" id="RHEA:24813"/>
        <dbReference type="ChEBI" id="CHEBI:11851"/>
        <dbReference type="ChEBI" id="CHEBI:16810"/>
        <dbReference type="ChEBI" id="CHEBI:29985"/>
        <dbReference type="ChEBI" id="CHEBI:57762"/>
        <dbReference type="EC" id="2.6.1.42"/>
    </reaction>
</comment>
<dbReference type="InterPro" id="IPR001544">
    <property type="entry name" value="Aminotrans_IV"/>
</dbReference>
<evidence type="ECO:0000256" key="6">
    <source>
        <dbReference type="ARBA" id="ARBA00013053"/>
    </source>
</evidence>
<comment type="similarity">
    <text evidence="5">Belongs to the class-IV pyridoxal-phosphate-dependent aminotransferase family.</text>
</comment>
<evidence type="ECO:0000256" key="9">
    <source>
        <dbReference type="ARBA" id="ARBA00048212"/>
    </source>
</evidence>
<dbReference type="SUPFAM" id="SSF56752">
    <property type="entry name" value="D-aminoacid aminotransferase-like PLP-dependent enzymes"/>
    <property type="match status" value="1"/>
</dbReference>
<keyword evidence="8" id="KW-0100">Branched-chain amino acid biosynthesis</keyword>
<reference evidence="12" key="1">
    <citation type="submission" date="2022-12" db="EMBL/GenBank/DDBJ databases">
        <title>Paracoccus sp. EF6 isolated from a lake water.</title>
        <authorList>
            <person name="Liu H."/>
        </authorList>
    </citation>
    <scope>NUCLEOTIDE SEQUENCE</scope>
    <source>
        <strain evidence="12">EF6</strain>
    </source>
</reference>
<dbReference type="PANTHER" id="PTHR42743:SF11">
    <property type="entry name" value="AMINODEOXYCHORISMATE LYASE"/>
    <property type="match status" value="1"/>
</dbReference>
<dbReference type="InterPro" id="IPR043132">
    <property type="entry name" value="BCAT-like_C"/>
</dbReference>
<evidence type="ECO:0000256" key="2">
    <source>
        <dbReference type="ARBA" id="ARBA00004824"/>
    </source>
</evidence>
<evidence type="ECO:0000313" key="12">
    <source>
        <dbReference type="EMBL" id="MCZ0963924.1"/>
    </source>
</evidence>
<keyword evidence="12" id="KW-0032">Aminotransferase</keyword>
<dbReference type="InterPro" id="IPR036038">
    <property type="entry name" value="Aminotransferase-like"/>
</dbReference>
<keyword evidence="13" id="KW-1185">Reference proteome</keyword>
<keyword evidence="12" id="KW-0808">Transferase</keyword>
<dbReference type="PANTHER" id="PTHR42743">
    <property type="entry name" value="AMINO-ACID AMINOTRANSFERASE"/>
    <property type="match status" value="1"/>
</dbReference>